<dbReference type="EMBL" id="JABFTP020000185">
    <property type="protein sequence ID" value="KAL3288896.1"/>
    <property type="molecule type" value="Genomic_DNA"/>
</dbReference>
<evidence type="ECO:0000259" key="1">
    <source>
        <dbReference type="PROSITE" id="PS50835"/>
    </source>
</evidence>
<dbReference type="PANTHER" id="PTHR23278">
    <property type="entry name" value="SIDESTEP PROTEIN"/>
    <property type="match status" value="1"/>
</dbReference>
<gene>
    <name evidence="2" type="ORF">HHI36_003341</name>
</gene>
<dbReference type="Gene3D" id="2.60.40.10">
    <property type="entry name" value="Immunoglobulins"/>
    <property type="match status" value="1"/>
</dbReference>
<organism evidence="2 3">
    <name type="scientific">Cryptolaemus montrouzieri</name>
    <dbReference type="NCBI Taxonomy" id="559131"/>
    <lineage>
        <taxon>Eukaryota</taxon>
        <taxon>Metazoa</taxon>
        <taxon>Ecdysozoa</taxon>
        <taxon>Arthropoda</taxon>
        <taxon>Hexapoda</taxon>
        <taxon>Insecta</taxon>
        <taxon>Pterygota</taxon>
        <taxon>Neoptera</taxon>
        <taxon>Endopterygota</taxon>
        <taxon>Coleoptera</taxon>
        <taxon>Polyphaga</taxon>
        <taxon>Cucujiformia</taxon>
        <taxon>Coccinelloidea</taxon>
        <taxon>Coccinellidae</taxon>
        <taxon>Scymninae</taxon>
        <taxon>Scymnini</taxon>
        <taxon>Cryptolaemus</taxon>
    </lineage>
</organism>
<name>A0ABD2PDM3_9CUCU</name>
<comment type="caution">
    <text evidence="2">The sequence shown here is derived from an EMBL/GenBank/DDBJ whole genome shotgun (WGS) entry which is preliminary data.</text>
</comment>
<dbReference type="SUPFAM" id="SSF48726">
    <property type="entry name" value="Immunoglobulin"/>
    <property type="match status" value="1"/>
</dbReference>
<evidence type="ECO:0000313" key="2">
    <source>
        <dbReference type="EMBL" id="KAL3288896.1"/>
    </source>
</evidence>
<feature type="domain" description="Ig-like" evidence="1">
    <location>
        <begin position="57"/>
        <end position="110"/>
    </location>
</feature>
<dbReference type="AlphaFoldDB" id="A0ABD2PDM3"/>
<dbReference type="InterPro" id="IPR013783">
    <property type="entry name" value="Ig-like_fold"/>
</dbReference>
<evidence type="ECO:0000313" key="3">
    <source>
        <dbReference type="Proteomes" id="UP001516400"/>
    </source>
</evidence>
<proteinExistence type="predicted"/>
<reference evidence="2 3" key="1">
    <citation type="journal article" date="2021" name="BMC Biol.">
        <title>Horizontally acquired antibacterial genes associated with adaptive radiation of ladybird beetles.</title>
        <authorList>
            <person name="Li H.S."/>
            <person name="Tang X.F."/>
            <person name="Huang Y.H."/>
            <person name="Xu Z.Y."/>
            <person name="Chen M.L."/>
            <person name="Du X.Y."/>
            <person name="Qiu B.Y."/>
            <person name="Chen P.T."/>
            <person name="Zhang W."/>
            <person name="Slipinski A."/>
            <person name="Escalona H.E."/>
            <person name="Waterhouse R.M."/>
            <person name="Zwick A."/>
            <person name="Pang H."/>
        </authorList>
    </citation>
    <scope>NUCLEOTIDE SEQUENCE [LARGE SCALE GENOMIC DNA]</scope>
    <source>
        <strain evidence="2">SYSU2018</strain>
    </source>
</reference>
<dbReference type="Proteomes" id="UP001516400">
    <property type="component" value="Unassembled WGS sequence"/>
</dbReference>
<dbReference type="PANTHER" id="PTHR23278:SF30">
    <property type="entry name" value="SIDESTEP VIII, ISOFORM B"/>
    <property type="match status" value="1"/>
</dbReference>
<protein>
    <recommendedName>
        <fullName evidence="1">Ig-like domain-containing protein</fullName>
    </recommendedName>
</protein>
<dbReference type="InterPro" id="IPR007110">
    <property type="entry name" value="Ig-like_dom"/>
</dbReference>
<accession>A0ABD2PDM3</accession>
<dbReference type="InterPro" id="IPR036179">
    <property type="entry name" value="Ig-like_dom_sf"/>
</dbReference>
<sequence>MGLYGSILQKSGIGNFFEFFMLGSFKKASGEEKTQRRTGPTVLFDSRDKDLEKGKHWAYDDLLGGRAYFRFQDEPAKLTLDSVRDKDAGEYSCRVDFKQSPTRNVKVNLSVICELKRFFI</sequence>
<keyword evidence="3" id="KW-1185">Reference proteome</keyword>
<dbReference type="PROSITE" id="PS50835">
    <property type="entry name" value="IG_LIKE"/>
    <property type="match status" value="1"/>
</dbReference>